<comment type="caution">
    <text evidence="2">The sequence shown here is derived from an EMBL/GenBank/DDBJ whole genome shotgun (WGS) entry which is preliminary data.</text>
</comment>
<proteinExistence type="predicted"/>
<feature type="region of interest" description="Disordered" evidence="1">
    <location>
        <begin position="30"/>
        <end position="76"/>
    </location>
</feature>
<organism evidence="2 3">
    <name type="scientific">Caerostris extrusa</name>
    <name type="common">Bark spider</name>
    <name type="synonym">Caerostris bankana</name>
    <dbReference type="NCBI Taxonomy" id="172846"/>
    <lineage>
        <taxon>Eukaryota</taxon>
        <taxon>Metazoa</taxon>
        <taxon>Ecdysozoa</taxon>
        <taxon>Arthropoda</taxon>
        <taxon>Chelicerata</taxon>
        <taxon>Arachnida</taxon>
        <taxon>Araneae</taxon>
        <taxon>Araneomorphae</taxon>
        <taxon>Entelegynae</taxon>
        <taxon>Araneoidea</taxon>
        <taxon>Araneidae</taxon>
        <taxon>Caerostris</taxon>
    </lineage>
</organism>
<evidence type="ECO:0000256" key="1">
    <source>
        <dbReference type="SAM" id="MobiDB-lite"/>
    </source>
</evidence>
<name>A0AAV4Y4C7_CAEEX</name>
<accession>A0AAV4Y4C7</accession>
<dbReference type="AlphaFoldDB" id="A0AAV4Y4C7"/>
<dbReference type="EMBL" id="BPLR01018745">
    <property type="protein sequence ID" value="GIZ01983.1"/>
    <property type="molecule type" value="Genomic_DNA"/>
</dbReference>
<dbReference type="Proteomes" id="UP001054945">
    <property type="component" value="Unassembled WGS sequence"/>
</dbReference>
<sequence>MGMSMMLKFKNLTTSINVIATIVNLKNASQRTSKCLNNDDNDLQDTSKRTKSGHLDQDMRHSRYLRLIRRPPAPLL</sequence>
<keyword evidence="3" id="KW-1185">Reference proteome</keyword>
<evidence type="ECO:0000313" key="3">
    <source>
        <dbReference type="Proteomes" id="UP001054945"/>
    </source>
</evidence>
<reference evidence="2 3" key="1">
    <citation type="submission" date="2021-06" db="EMBL/GenBank/DDBJ databases">
        <title>Caerostris extrusa draft genome.</title>
        <authorList>
            <person name="Kono N."/>
            <person name="Arakawa K."/>
        </authorList>
    </citation>
    <scope>NUCLEOTIDE SEQUENCE [LARGE SCALE GENOMIC DNA]</scope>
</reference>
<gene>
    <name evidence="2" type="ORF">CEXT_10101</name>
</gene>
<evidence type="ECO:0000313" key="2">
    <source>
        <dbReference type="EMBL" id="GIZ01983.1"/>
    </source>
</evidence>
<protein>
    <submittedName>
        <fullName evidence="2">Uncharacterized protein</fullName>
    </submittedName>
</protein>
<feature type="compositionally biased region" description="Basic and acidic residues" evidence="1">
    <location>
        <begin position="45"/>
        <end position="61"/>
    </location>
</feature>